<dbReference type="Proteomes" id="UP000182034">
    <property type="component" value="Unassembled WGS sequence"/>
</dbReference>
<reference evidence="3" key="1">
    <citation type="submission" date="2016-10" db="EMBL/GenBank/DDBJ databases">
        <authorList>
            <person name="Varghese N."/>
            <person name="Submissions S."/>
        </authorList>
    </citation>
    <scope>NUCLEOTIDE SEQUENCE [LARGE SCALE GENOMIC DNA]</scope>
    <source>
        <strain evidence="3">SUR2</strain>
    </source>
</reference>
<feature type="signal peptide" evidence="1">
    <location>
        <begin position="1"/>
        <end position="19"/>
    </location>
</feature>
<name>A0A1K2IG47_9FLAO</name>
<dbReference type="PROSITE" id="PS51257">
    <property type="entry name" value="PROKAR_LIPOPROTEIN"/>
    <property type="match status" value="1"/>
</dbReference>
<protein>
    <recommendedName>
        <fullName evidence="4">DUF4382 domain-containing protein</fullName>
    </recommendedName>
</protein>
<evidence type="ECO:0000256" key="1">
    <source>
        <dbReference type="SAM" id="SignalP"/>
    </source>
</evidence>
<keyword evidence="1" id="KW-0732">Signal</keyword>
<keyword evidence="3" id="KW-1185">Reference proteome</keyword>
<dbReference type="STRING" id="1612149.SAMN05216324_102333"/>
<accession>A0A1K2IG47</accession>
<evidence type="ECO:0008006" key="4">
    <source>
        <dbReference type="Google" id="ProtNLM"/>
    </source>
</evidence>
<evidence type="ECO:0000313" key="3">
    <source>
        <dbReference type="Proteomes" id="UP000182034"/>
    </source>
</evidence>
<evidence type="ECO:0000313" key="2">
    <source>
        <dbReference type="EMBL" id="SFZ91385.1"/>
    </source>
</evidence>
<sequence>MKKFLPILLLAFVSLFIFSCDNNDDNHVDSDTVAVMKDATGTFSSANNFQLIMDINIESTDVVLVYKHVGDAWQLIPKLVILPDVAGMPSNRIFQYNFVFDTKKVQIRIDDENFNLTTGLNATETAQYLSNQTFRVVLVPANATGKNSKSAKSAGVDYNDYNAVVKYFNLNDSNVTNTKVN</sequence>
<dbReference type="AlphaFoldDB" id="A0A1K2IG47"/>
<organism evidence="2 3">
    <name type="scientific">Chryseobacterium limigenitum</name>
    <dbReference type="NCBI Taxonomy" id="1612149"/>
    <lineage>
        <taxon>Bacteria</taxon>
        <taxon>Pseudomonadati</taxon>
        <taxon>Bacteroidota</taxon>
        <taxon>Flavobacteriia</taxon>
        <taxon>Flavobacteriales</taxon>
        <taxon>Weeksellaceae</taxon>
        <taxon>Chryseobacterium group</taxon>
        <taxon>Chryseobacterium</taxon>
    </lineage>
</organism>
<gene>
    <name evidence="2" type="ORF">SAMN05216324_102333</name>
</gene>
<feature type="chain" id="PRO_5012114478" description="DUF4382 domain-containing protein" evidence="1">
    <location>
        <begin position="20"/>
        <end position="181"/>
    </location>
</feature>
<dbReference type="RefSeq" id="WP_072407516.1">
    <property type="nucleotide sequence ID" value="NZ_FPKW01000002.1"/>
</dbReference>
<proteinExistence type="predicted"/>
<dbReference type="OrthoDB" id="1524444at2"/>
<dbReference type="EMBL" id="FPKW01000002">
    <property type="protein sequence ID" value="SFZ91385.1"/>
    <property type="molecule type" value="Genomic_DNA"/>
</dbReference>